<dbReference type="HOGENOM" id="CLU_1467170_0_0_5"/>
<dbReference type="GO" id="GO:0016747">
    <property type="term" value="F:acyltransferase activity, transferring groups other than amino-acyl groups"/>
    <property type="evidence" value="ECO:0007669"/>
    <property type="project" value="InterPro"/>
</dbReference>
<dbReference type="PROSITE" id="PS51186">
    <property type="entry name" value="GNAT"/>
    <property type="match status" value="1"/>
</dbReference>
<dbReference type="InterPro" id="IPR050832">
    <property type="entry name" value="Bact_Acetyltransf"/>
</dbReference>
<keyword evidence="2" id="KW-0012">Acyltransferase</keyword>
<evidence type="ECO:0000259" key="3">
    <source>
        <dbReference type="PROSITE" id="PS51186"/>
    </source>
</evidence>
<dbReference type="PANTHER" id="PTHR43877">
    <property type="entry name" value="AMINOALKYLPHOSPHONATE N-ACETYLTRANSFERASE-RELATED-RELATED"/>
    <property type="match status" value="1"/>
</dbReference>
<dbReference type="OrthoDB" id="2436196at2"/>
<sequence length="184" mass="20467">MLAVAQSPSSHDAHHISVVSDLSEPGLRVALDDLLLEYYGVIVQKLGEAGMVHSYTPETLMASFWPKVHDLMPPNGRLIVAQDAKGRLVGCGTLHRVRPNAAEVKRLYVRPEAVGHGLGSAIVRQWIDSARAMGLDTLLVNVINSNRDPMGIFERFGFETTERYPECADPIEADPYFIYLRYHL</sequence>
<proteinExistence type="predicted"/>
<evidence type="ECO:0000313" key="4">
    <source>
        <dbReference type="EMBL" id="AEI94771.1"/>
    </source>
</evidence>
<evidence type="ECO:0000256" key="1">
    <source>
        <dbReference type="ARBA" id="ARBA00022679"/>
    </source>
</evidence>
<organism evidence="4 5">
    <name type="scientific">Roseobacter litoralis (strain ATCC 49566 / DSM 6996 / JCM 21268 / NBRC 15278 / OCh 149)</name>
    <dbReference type="NCBI Taxonomy" id="391595"/>
    <lineage>
        <taxon>Bacteria</taxon>
        <taxon>Pseudomonadati</taxon>
        <taxon>Pseudomonadota</taxon>
        <taxon>Alphaproteobacteria</taxon>
        <taxon>Rhodobacterales</taxon>
        <taxon>Roseobacteraceae</taxon>
        <taxon>Roseobacter</taxon>
    </lineage>
</organism>
<gene>
    <name evidence="4" type="ordered locus">RLO149_c028110</name>
</gene>
<dbReference type="eggNOG" id="COG1247">
    <property type="taxonomic scope" value="Bacteria"/>
</dbReference>
<name>F7ZG40_ROSLO</name>
<dbReference type="KEGG" id="rli:RLO149_c028110"/>
<dbReference type="STRING" id="391595.RLO149_c028110"/>
<keyword evidence="5" id="KW-1185">Reference proteome</keyword>
<evidence type="ECO:0000256" key="2">
    <source>
        <dbReference type="ARBA" id="ARBA00023315"/>
    </source>
</evidence>
<feature type="domain" description="N-acetyltransferase" evidence="3">
    <location>
        <begin position="25"/>
        <end position="181"/>
    </location>
</feature>
<dbReference type="InterPro" id="IPR016181">
    <property type="entry name" value="Acyl_CoA_acyltransferase"/>
</dbReference>
<dbReference type="RefSeq" id="WP_013962686.1">
    <property type="nucleotide sequence ID" value="NC_015730.1"/>
</dbReference>
<dbReference type="SUPFAM" id="SSF55729">
    <property type="entry name" value="Acyl-CoA N-acyltransferases (Nat)"/>
    <property type="match status" value="1"/>
</dbReference>
<dbReference type="Gene3D" id="3.40.630.30">
    <property type="match status" value="1"/>
</dbReference>
<dbReference type="EMBL" id="CP002623">
    <property type="protein sequence ID" value="AEI94771.1"/>
    <property type="molecule type" value="Genomic_DNA"/>
</dbReference>
<dbReference type="PANTHER" id="PTHR43877:SF2">
    <property type="entry name" value="AMINOALKYLPHOSPHONATE N-ACETYLTRANSFERASE-RELATED"/>
    <property type="match status" value="1"/>
</dbReference>
<dbReference type="Proteomes" id="UP000001353">
    <property type="component" value="Chromosome"/>
</dbReference>
<dbReference type="AlphaFoldDB" id="F7ZG40"/>
<reference evidence="4 5" key="1">
    <citation type="journal article" date="2011" name="BMC Genomics">
        <title>Comparative genome analysis and genome-guided physiological analysis of Roseobacter litoralis.</title>
        <authorList>
            <person name="Kalhoefer D."/>
            <person name="Thole S."/>
            <person name="Voget S."/>
            <person name="Lehmann R."/>
            <person name="Liesegang H."/>
            <person name="Wollher A."/>
            <person name="Daniel R."/>
            <person name="Simon M."/>
            <person name="Brinkhoff T."/>
        </authorList>
    </citation>
    <scope>NUCLEOTIDE SEQUENCE [LARGE SCALE GENOMIC DNA]</scope>
    <source>
        <strain evidence="5">ATCC 49566 / DSM 6996 / JCM 21268 / NBRC 15278 / OCh 149</strain>
    </source>
</reference>
<evidence type="ECO:0000313" key="5">
    <source>
        <dbReference type="Proteomes" id="UP000001353"/>
    </source>
</evidence>
<dbReference type="InterPro" id="IPR000182">
    <property type="entry name" value="GNAT_dom"/>
</dbReference>
<keyword evidence="1" id="KW-0808">Transferase</keyword>
<dbReference type="Pfam" id="PF00583">
    <property type="entry name" value="Acetyltransf_1"/>
    <property type="match status" value="1"/>
</dbReference>
<protein>
    <submittedName>
        <fullName evidence="4">Acetyltransferase-like protein</fullName>
    </submittedName>
</protein>
<dbReference type="CDD" id="cd04301">
    <property type="entry name" value="NAT_SF"/>
    <property type="match status" value="1"/>
</dbReference>
<accession>F7ZG40</accession>